<evidence type="ECO:0000313" key="1">
    <source>
        <dbReference type="EMBL" id="VEL18965.1"/>
    </source>
</evidence>
<name>A0A448WSA0_9PLAT</name>
<gene>
    <name evidence="1" type="ORF">PXEA_LOCUS12405</name>
</gene>
<dbReference type="Proteomes" id="UP000784294">
    <property type="component" value="Unassembled WGS sequence"/>
</dbReference>
<dbReference type="EMBL" id="CAAALY010039485">
    <property type="protein sequence ID" value="VEL18965.1"/>
    <property type="molecule type" value="Genomic_DNA"/>
</dbReference>
<comment type="caution">
    <text evidence="1">The sequence shown here is derived from an EMBL/GenBank/DDBJ whole genome shotgun (WGS) entry which is preliminary data.</text>
</comment>
<evidence type="ECO:0000313" key="2">
    <source>
        <dbReference type="Proteomes" id="UP000784294"/>
    </source>
</evidence>
<protein>
    <submittedName>
        <fullName evidence="1">Uncharacterized protein</fullName>
    </submittedName>
</protein>
<dbReference type="OrthoDB" id="2151624at2759"/>
<sequence>MRPFFLSAGTHLNVTGNPGENATLSCEAFGGLYSTGSLKLRLLRGPGIPKLMVQAAELYSHPPRSYHEIADSLDDFNHDFQEQQTKHNDNKDLHLWADNVLEHAAKQKIMKAVETKKTAKILF</sequence>
<keyword evidence="2" id="KW-1185">Reference proteome</keyword>
<dbReference type="AlphaFoldDB" id="A0A448WSA0"/>
<proteinExistence type="predicted"/>
<accession>A0A448WSA0</accession>
<organism evidence="1 2">
    <name type="scientific">Protopolystoma xenopodis</name>
    <dbReference type="NCBI Taxonomy" id="117903"/>
    <lineage>
        <taxon>Eukaryota</taxon>
        <taxon>Metazoa</taxon>
        <taxon>Spiralia</taxon>
        <taxon>Lophotrochozoa</taxon>
        <taxon>Platyhelminthes</taxon>
        <taxon>Monogenea</taxon>
        <taxon>Polyopisthocotylea</taxon>
        <taxon>Polystomatidea</taxon>
        <taxon>Polystomatidae</taxon>
        <taxon>Protopolystoma</taxon>
    </lineage>
</organism>
<reference evidence="1" key="1">
    <citation type="submission" date="2018-11" db="EMBL/GenBank/DDBJ databases">
        <authorList>
            <consortium name="Pathogen Informatics"/>
        </authorList>
    </citation>
    <scope>NUCLEOTIDE SEQUENCE</scope>
</reference>